<dbReference type="Gene3D" id="1.20.1280.50">
    <property type="match status" value="1"/>
</dbReference>
<dbReference type="AlphaFoldDB" id="A0A811R6Y0"/>
<accession>A0A811R6Y0</accession>
<evidence type="ECO:0000259" key="2">
    <source>
        <dbReference type="Pfam" id="PF00646"/>
    </source>
</evidence>
<dbReference type="Proteomes" id="UP000604825">
    <property type="component" value="Unassembled WGS sequence"/>
</dbReference>
<evidence type="ECO:0000313" key="5">
    <source>
        <dbReference type="Proteomes" id="UP000604825"/>
    </source>
</evidence>
<dbReference type="Pfam" id="PF00646">
    <property type="entry name" value="F-box"/>
    <property type="match status" value="1"/>
</dbReference>
<protein>
    <recommendedName>
        <fullName evidence="6">DUF295 domain-containing protein</fullName>
    </recommendedName>
</protein>
<evidence type="ECO:0000259" key="3">
    <source>
        <dbReference type="Pfam" id="PF03478"/>
    </source>
</evidence>
<feature type="domain" description="F-box" evidence="2">
    <location>
        <begin position="9"/>
        <end position="45"/>
    </location>
</feature>
<evidence type="ECO:0008006" key="6">
    <source>
        <dbReference type="Google" id="ProtNLM"/>
    </source>
</evidence>
<dbReference type="OrthoDB" id="692598at2759"/>
<dbReference type="InterPro" id="IPR001810">
    <property type="entry name" value="F-box_dom"/>
</dbReference>
<dbReference type="Pfam" id="PF03478">
    <property type="entry name" value="Beta-prop_KIB1-4"/>
    <property type="match status" value="1"/>
</dbReference>
<dbReference type="SUPFAM" id="SSF81383">
    <property type="entry name" value="F-box domain"/>
    <property type="match status" value="1"/>
</dbReference>
<reference evidence="4" key="1">
    <citation type="submission" date="2020-10" db="EMBL/GenBank/DDBJ databases">
        <authorList>
            <person name="Han B."/>
            <person name="Lu T."/>
            <person name="Zhao Q."/>
            <person name="Huang X."/>
            <person name="Zhao Y."/>
        </authorList>
    </citation>
    <scope>NUCLEOTIDE SEQUENCE</scope>
</reference>
<dbReference type="PANTHER" id="PTHR33110">
    <property type="entry name" value="F-BOX/KELCH-REPEAT PROTEIN-RELATED"/>
    <property type="match status" value="1"/>
</dbReference>
<dbReference type="InterPro" id="IPR036047">
    <property type="entry name" value="F-box-like_dom_sf"/>
</dbReference>
<evidence type="ECO:0000256" key="1">
    <source>
        <dbReference type="SAM" id="MobiDB-lite"/>
    </source>
</evidence>
<gene>
    <name evidence="4" type="ORF">NCGR_LOCUS49098</name>
</gene>
<organism evidence="4 5">
    <name type="scientific">Miscanthus lutarioriparius</name>
    <dbReference type="NCBI Taxonomy" id="422564"/>
    <lineage>
        <taxon>Eukaryota</taxon>
        <taxon>Viridiplantae</taxon>
        <taxon>Streptophyta</taxon>
        <taxon>Embryophyta</taxon>
        <taxon>Tracheophyta</taxon>
        <taxon>Spermatophyta</taxon>
        <taxon>Magnoliopsida</taxon>
        <taxon>Liliopsida</taxon>
        <taxon>Poales</taxon>
        <taxon>Poaceae</taxon>
        <taxon>PACMAD clade</taxon>
        <taxon>Panicoideae</taxon>
        <taxon>Andropogonodae</taxon>
        <taxon>Andropogoneae</taxon>
        <taxon>Saccharinae</taxon>
        <taxon>Miscanthus</taxon>
    </lineage>
</organism>
<keyword evidence="5" id="KW-1185">Reference proteome</keyword>
<evidence type="ECO:0000313" key="4">
    <source>
        <dbReference type="EMBL" id="CAD6265793.1"/>
    </source>
</evidence>
<dbReference type="InterPro" id="IPR005174">
    <property type="entry name" value="KIB1-4_b-propeller"/>
</dbReference>
<feature type="region of interest" description="Disordered" evidence="1">
    <location>
        <begin position="123"/>
        <end position="145"/>
    </location>
</feature>
<sequence length="441" mass="48393">MADTTGTSWSDIPLDLAGRILRRLPAHVDRVRFAAVCPQWRAATRHGPLPPPLPLLLLSDSRVYSLPGSDPFHFPGSTGYTDACGDWLMFSSEEGRFLRDPFSNATVTLPPLSRVRTRLVGTDGGPVWSQAPSTAPTTMKCPPSTRCGRDGGGVLKDEDGLSPGPSLTLEERPLHVDVGDESLDVATLAWMEMAETLKLEMEPKNCKLWLCSSNLIVATIYFTGGQRIAVCQAGATSWWSVWAENLCVSFDDMAFHQGKLYAIDFMVTLFAIDVSVDHSSGDPWISQIRNVIECPCLDIGYFLRGGHMMAHLVESRGVLLVVMRKLCDPFDDLDGPDAAGHAEFEVFEADLSQSQWLKVTTIGNNEILFLSRRCSRSVCAPHNALPGDCIFFLEKGWDHSLCAGSSSCRVYSMTDGKVSNPLPTVSWEPGMVFGTWLFPQS</sequence>
<proteinExistence type="predicted"/>
<comment type="caution">
    <text evidence="4">The sequence shown here is derived from an EMBL/GenBank/DDBJ whole genome shotgun (WGS) entry which is preliminary data.</text>
</comment>
<feature type="domain" description="KIB1-4 beta-propeller" evidence="3">
    <location>
        <begin position="63"/>
        <end position="411"/>
    </location>
</feature>
<dbReference type="EMBL" id="CAJGYO010000013">
    <property type="protein sequence ID" value="CAD6265793.1"/>
    <property type="molecule type" value="Genomic_DNA"/>
</dbReference>
<dbReference type="PANTHER" id="PTHR33110:SF111">
    <property type="entry name" value="DUF295 DOMAIN-CONTAINING PROTEIN"/>
    <property type="match status" value="1"/>
</dbReference>
<name>A0A811R6Y0_9POAL</name>